<keyword evidence="2" id="KW-1185">Reference proteome</keyword>
<reference evidence="1 2" key="1">
    <citation type="submission" date="2024-02" db="EMBL/GenBank/DDBJ databases">
        <title>Draft genome sequence of Collimonas sp. strain H4R21, an effective mineral-weathering bacterial strain isolated from the beech rhizosphere.</title>
        <authorList>
            <person name="Morin E."/>
            <person name="Uroz S."/>
            <person name="Leveau J.H.J."/>
            <person name="Kumar R."/>
            <person name="Rey M.W."/>
            <person name="Pham J."/>
        </authorList>
    </citation>
    <scope>NUCLEOTIDE SEQUENCE [LARGE SCALE GENOMIC DNA]</scope>
    <source>
        <strain evidence="1 2">H4R21</strain>
    </source>
</reference>
<dbReference type="EMBL" id="JBANDC010000004">
    <property type="protein sequence ID" value="MEM4987205.1"/>
    <property type="molecule type" value="Genomic_DNA"/>
</dbReference>
<name>A0ABU9PT82_9BURK</name>
<dbReference type="Proteomes" id="UP001495910">
    <property type="component" value="Unassembled WGS sequence"/>
</dbReference>
<evidence type="ECO:0000313" key="1">
    <source>
        <dbReference type="EMBL" id="MEM4987205.1"/>
    </source>
</evidence>
<evidence type="ECO:0000313" key="2">
    <source>
        <dbReference type="Proteomes" id="UP001495910"/>
    </source>
</evidence>
<protein>
    <submittedName>
        <fullName evidence="1">Uncharacterized protein</fullName>
    </submittedName>
</protein>
<accession>A0ABU9PT82</accession>
<proteinExistence type="predicted"/>
<organism evidence="1 2">
    <name type="scientific">Collimonas rhizosphaerae</name>
    <dbReference type="NCBI Taxonomy" id="3126357"/>
    <lineage>
        <taxon>Bacteria</taxon>
        <taxon>Pseudomonadati</taxon>
        <taxon>Pseudomonadota</taxon>
        <taxon>Betaproteobacteria</taxon>
        <taxon>Burkholderiales</taxon>
        <taxon>Oxalobacteraceae</taxon>
        <taxon>Collimonas</taxon>
    </lineage>
</organism>
<sequence length="62" mass="6763">MAIDGVPYVRTVGGAAEAPCRIDPDALFDWTKFASPGRKLTKIVSANIHLRQVSIAFYSQIV</sequence>
<comment type="caution">
    <text evidence="1">The sequence shown here is derived from an EMBL/GenBank/DDBJ whole genome shotgun (WGS) entry which is preliminary data.</text>
</comment>
<dbReference type="RefSeq" id="WP_139220002.1">
    <property type="nucleotide sequence ID" value="NZ_JBANDC010000004.1"/>
</dbReference>
<gene>
    <name evidence="1" type="ORF">V8G57_07360</name>
</gene>